<evidence type="ECO:0000313" key="3">
    <source>
        <dbReference type="Proteomes" id="UP000318093"/>
    </source>
</evidence>
<reference evidence="2 3" key="1">
    <citation type="journal article" date="2019" name="Nat. Microbiol.">
        <title>Mediterranean grassland soil C-N compound turnover is dependent on rainfall and depth, and is mediated by genomically divergent microorganisms.</title>
        <authorList>
            <person name="Diamond S."/>
            <person name="Andeer P.F."/>
            <person name="Li Z."/>
            <person name="Crits-Christoph A."/>
            <person name="Burstein D."/>
            <person name="Anantharaman K."/>
            <person name="Lane K.R."/>
            <person name="Thomas B.C."/>
            <person name="Pan C."/>
            <person name="Northen T.R."/>
            <person name="Banfield J.F."/>
        </authorList>
    </citation>
    <scope>NUCLEOTIDE SEQUENCE [LARGE SCALE GENOMIC DNA]</scope>
    <source>
        <strain evidence="2">NP_6</strain>
    </source>
</reference>
<keyword evidence="1" id="KW-0812">Transmembrane</keyword>
<feature type="transmembrane region" description="Helical" evidence="1">
    <location>
        <begin position="12"/>
        <end position="36"/>
    </location>
</feature>
<feature type="transmembrane region" description="Helical" evidence="1">
    <location>
        <begin position="56"/>
        <end position="80"/>
    </location>
</feature>
<sequence>MRMGTDRGGGVLAGGLGIAVFLIGALLLLAVFYFAYTELIASGALASSSGATSPSGSLALLVATKGLFLFIMGFAASAIANKGIGLYQVALHAERGP</sequence>
<proteinExistence type="predicted"/>
<protein>
    <submittedName>
        <fullName evidence="2">Uncharacterized protein</fullName>
    </submittedName>
</protein>
<keyword evidence="1" id="KW-1133">Transmembrane helix</keyword>
<dbReference type="Proteomes" id="UP000318093">
    <property type="component" value="Unassembled WGS sequence"/>
</dbReference>
<evidence type="ECO:0000256" key="1">
    <source>
        <dbReference type="SAM" id="Phobius"/>
    </source>
</evidence>
<evidence type="ECO:0000313" key="2">
    <source>
        <dbReference type="EMBL" id="TMI79950.1"/>
    </source>
</evidence>
<gene>
    <name evidence="2" type="ORF">E6H03_09290</name>
</gene>
<name>A0A537J8X2_9BACT</name>
<organism evidence="2 3">
    <name type="scientific">Candidatus Segetimicrobium genomatis</name>
    <dbReference type="NCBI Taxonomy" id="2569760"/>
    <lineage>
        <taxon>Bacteria</taxon>
        <taxon>Bacillati</taxon>
        <taxon>Candidatus Sysuimicrobiota</taxon>
        <taxon>Candidatus Sysuimicrobiia</taxon>
        <taxon>Candidatus Sysuimicrobiales</taxon>
        <taxon>Candidatus Segetimicrobiaceae</taxon>
        <taxon>Candidatus Segetimicrobium</taxon>
    </lineage>
</organism>
<comment type="caution">
    <text evidence="2">The sequence shown here is derived from an EMBL/GenBank/DDBJ whole genome shotgun (WGS) entry which is preliminary data.</text>
</comment>
<dbReference type="EMBL" id="VBAN01000290">
    <property type="protein sequence ID" value="TMI79950.1"/>
    <property type="molecule type" value="Genomic_DNA"/>
</dbReference>
<accession>A0A537J8X2</accession>
<dbReference type="AlphaFoldDB" id="A0A537J8X2"/>
<keyword evidence="1" id="KW-0472">Membrane</keyword>